<dbReference type="CDD" id="cd02440">
    <property type="entry name" value="AdoMet_MTases"/>
    <property type="match status" value="1"/>
</dbReference>
<proteinExistence type="predicted"/>
<name>A0A1R1L9C2_9MICC</name>
<keyword evidence="2" id="KW-0808">Transferase</keyword>
<gene>
    <name evidence="2" type="ORF">BKD30_09565</name>
</gene>
<evidence type="ECO:0000259" key="1">
    <source>
        <dbReference type="Pfam" id="PF08241"/>
    </source>
</evidence>
<protein>
    <submittedName>
        <fullName evidence="2">SAM-dependent methyltransferase</fullName>
    </submittedName>
</protein>
<dbReference type="InterPro" id="IPR013216">
    <property type="entry name" value="Methyltransf_11"/>
</dbReference>
<dbReference type="Proteomes" id="UP000187085">
    <property type="component" value="Unassembled WGS sequence"/>
</dbReference>
<evidence type="ECO:0000313" key="3">
    <source>
        <dbReference type="Proteomes" id="UP000187085"/>
    </source>
</evidence>
<sequence length="200" mass="21685">MPRMSPAEVLFCRSVPWRFLARRMVPWATQGWPLAGRVLEIGGGSGAMAAAIIESNGQVNLTTTDIDLAMVQAAQRSLAGLPIETRQADAAALPFADGSFDMVLSFLMLHHVVEWEQAIAEAARVLRPGGSFVGYDLLSSRVARWIHWVDHSPHRLIEVAAFRAALEQAGLNPLRLHATAGGRVLRFVAQKPSIAVNDAS</sequence>
<dbReference type="PANTHER" id="PTHR42912">
    <property type="entry name" value="METHYLTRANSFERASE"/>
    <property type="match status" value="1"/>
</dbReference>
<reference evidence="2 3" key="1">
    <citation type="submission" date="2016-12" db="EMBL/GenBank/DDBJ databases">
        <title>Draft genome of Tersicoccus phoenicis 1P05MA.</title>
        <authorList>
            <person name="Nakajima Y."/>
            <person name="Yoshizawa S."/>
            <person name="Nakamura K."/>
            <person name="Ogura Y."/>
            <person name="Hayashi T."/>
            <person name="Kogure K."/>
        </authorList>
    </citation>
    <scope>NUCLEOTIDE SEQUENCE [LARGE SCALE GENOMIC DNA]</scope>
    <source>
        <strain evidence="2 3">1p05MA</strain>
    </source>
</reference>
<dbReference type="SUPFAM" id="SSF53335">
    <property type="entry name" value="S-adenosyl-L-methionine-dependent methyltransferases"/>
    <property type="match status" value="1"/>
</dbReference>
<dbReference type="Gene3D" id="3.40.50.150">
    <property type="entry name" value="Vaccinia Virus protein VP39"/>
    <property type="match status" value="1"/>
</dbReference>
<dbReference type="InterPro" id="IPR029063">
    <property type="entry name" value="SAM-dependent_MTases_sf"/>
</dbReference>
<keyword evidence="2" id="KW-0489">Methyltransferase</keyword>
<feature type="domain" description="Methyltransferase type 11" evidence="1">
    <location>
        <begin position="39"/>
        <end position="133"/>
    </location>
</feature>
<dbReference type="STRING" id="554083.BKD30_09565"/>
<dbReference type="GO" id="GO:0008757">
    <property type="term" value="F:S-adenosylmethionine-dependent methyltransferase activity"/>
    <property type="evidence" value="ECO:0007669"/>
    <property type="project" value="InterPro"/>
</dbReference>
<accession>A0A1R1L9C2</accession>
<dbReference type="OrthoDB" id="9805171at2"/>
<dbReference type="EMBL" id="MRDE01000064">
    <property type="protein sequence ID" value="OMH24136.1"/>
    <property type="molecule type" value="Genomic_DNA"/>
</dbReference>
<dbReference type="GO" id="GO:0032259">
    <property type="term" value="P:methylation"/>
    <property type="evidence" value="ECO:0007669"/>
    <property type="project" value="UniProtKB-KW"/>
</dbReference>
<evidence type="ECO:0000313" key="2">
    <source>
        <dbReference type="EMBL" id="OMH24136.1"/>
    </source>
</evidence>
<organism evidence="2 3">
    <name type="scientific">Tersicoccus phoenicis</name>
    <dbReference type="NCBI Taxonomy" id="554083"/>
    <lineage>
        <taxon>Bacteria</taxon>
        <taxon>Bacillati</taxon>
        <taxon>Actinomycetota</taxon>
        <taxon>Actinomycetes</taxon>
        <taxon>Micrococcales</taxon>
        <taxon>Micrococcaceae</taxon>
        <taxon>Tersicoccus</taxon>
    </lineage>
</organism>
<keyword evidence="3" id="KW-1185">Reference proteome</keyword>
<dbReference type="AlphaFoldDB" id="A0A1R1L9C2"/>
<dbReference type="InterPro" id="IPR050508">
    <property type="entry name" value="Methyltransf_Superfamily"/>
</dbReference>
<comment type="caution">
    <text evidence="2">The sequence shown here is derived from an EMBL/GenBank/DDBJ whole genome shotgun (WGS) entry which is preliminary data.</text>
</comment>
<dbReference type="Pfam" id="PF08241">
    <property type="entry name" value="Methyltransf_11"/>
    <property type="match status" value="1"/>
</dbReference>